<evidence type="ECO:0000313" key="8">
    <source>
        <dbReference type="Proteomes" id="UP000029981"/>
    </source>
</evidence>
<dbReference type="FunFam" id="3.40.50.2000:FF:000019">
    <property type="entry name" value="Glycosyltransferase"/>
    <property type="match status" value="1"/>
</dbReference>
<evidence type="ECO:0000313" key="7">
    <source>
        <dbReference type="EMBL" id="KGN47627.1"/>
    </source>
</evidence>
<dbReference type="Pfam" id="PF00201">
    <property type="entry name" value="UDPGT"/>
    <property type="match status" value="1"/>
</dbReference>
<dbReference type="AlphaFoldDB" id="A0A0A0KGW2"/>
<dbReference type="Gramene" id="KGN47627">
    <property type="protein sequence ID" value="KGN47627"/>
    <property type="gene ID" value="Csa_6G366250"/>
</dbReference>
<gene>
    <name evidence="7" type="ORF">Csa_6G366250</name>
</gene>
<dbReference type="InterPro" id="IPR035595">
    <property type="entry name" value="UDP_glycos_trans_CS"/>
</dbReference>
<reference evidence="7 8" key="2">
    <citation type="journal article" date="2009" name="PLoS ONE">
        <title>An integrated genetic and cytogenetic map of the cucumber genome.</title>
        <authorList>
            <person name="Ren Y."/>
            <person name="Zhang Z."/>
            <person name="Liu J."/>
            <person name="Staub J.E."/>
            <person name="Han Y."/>
            <person name="Cheng Z."/>
            <person name="Li X."/>
            <person name="Lu J."/>
            <person name="Miao H."/>
            <person name="Kang H."/>
            <person name="Xie B."/>
            <person name="Gu X."/>
            <person name="Wang X."/>
            <person name="Du Y."/>
            <person name="Jin W."/>
            <person name="Huang S."/>
        </authorList>
    </citation>
    <scope>NUCLEOTIDE SEQUENCE [LARGE SCALE GENOMIC DNA]</scope>
    <source>
        <strain evidence="8">cv. 9930</strain>
    </source>
</reference>
<keyword evidence="3 5" id="KW-0808">Transferase</keyword>
<dbReference type="PROSITE" id="PS00375">
    <property type="entry name" value="UDPGT"/>
    <property type="match status" value="1"/>
</dbReference>
<name>A0A0A0KGW2_CUCSA</name>
<reference evidence="7 8" key="4">
    <citation type="journal article" date="2011" name="BMC Genomics">
        <title>RNA-Seq improves annotation of protein-coding genes in the cucumber genome.</title>
        <authorList>
            <person name="Li Z."/>
            <person name="Zhang Z."/>
            <person name="Yan P."/>
            <person name="Huang S."/>
            <person name="Fei Z."/>
            <person name="Lin K."/>
        </authorList>
    </citation>
    <scope>NUCLEOTIDE SEQUENCE [LARGE SCALE GENOMIC DNA]</scope>
    <source>
        <strain evidence="8">cv. 9930</strain>
    </source>
</reference>
<dbReference type="EMBL" id="CM002927">
    <property type="protein sequence ID" value="KGN47627.1"/>
    <property type="molecule type" value="Genomic_DNA"/>
</dbReference>
<dbReference type="OMA" id="MESKTHI"/>
<dbReference type="Gene3D" id="3.40.50.2000">
    <property type="entry name" value="Glycogen Phosphorylase B"/>
    <property type="match status" value="2"/>
</dbReference>
<dbReference type="OrthoDB" id="5835829at2759"/>
<evidence type="ECO:0000256" key="4">
    <source>
        <dbReference type="ARBA" id="ARBA00050692"/>
    </source>
</evidence>
<evidence type="ECO:0000256" key="3">
    <source>
        <dbReference type="ARBA" id="ARBA00022679"/>
    </source>
</evidence>
<dbReference type="eggNOG" id="KOG1192">
    <property type="taxonomic scope" value="Eukaryota"/>
</dbReference>
<dbReference type="PANTHER" id="PTHR11926">
    <property type="entry name" value="GLUCOSYL/GLUCURONOSYL TRANSFERASES"/>
    <property type="match status" value="1"/>
</dbReference>
<dbReference type="EC" id="2.4.1.-" evidence="6"/>
<proteinExistence type="inferred from homology"/>
<accession>A0A0A0KGW2</accession>
<dbReference type="CDD" id="cd03784">
    <property type="entry name" value="GT1_Gtf-like"/>
    <property type="match status" value="1"/>
</dbReference>
<reference evidence="7 8" key="3">
    <citation type="journal article" date="2010" name="BMC Genomics">
        <title>Transcriptome sequencing and comparative analysis of cucumber flowers with different sex types.</title>
        <authorList>
            <person name="Guo S."/>
            <person name="Zheng Y."/>
            <person name="Joung J.G."/>
            <person name="Liu S."/>
            <person name="Zhang Z."/>
            <person name="Crasta O.R."/>
            <person name="Sobral B.W."/>
            <person name="Xu Y."/>
            <person name="Huang S."/>
            <person name="Fei Z."/>
        </authorList>
    </citation>
    <scope>NUCLEOTIDE SEQUENCE [LARGE SCALE GENOMIC DNA]</scope>
    <source>
        <strain evidence="8">cv. 9930</strain>
    </source>
</reference>
<dbReference type="InterPro" id="IPR002213">
    <property type="entry name" value="UDP_glucos_trans"/>
</dbReference>
<keyword evidence="5" id="KW-0328">Glycosyltransferase</keyword>
<dbReference type="PANTHER" id="PTHR11926:SF1560">
    <property type="entry name" value="UDP-GLYCOSYLTRANSFERASE 74E1-RELATED"/>
    <property type="match status" value="1"/>
</dbReference>
<evidence type="ECO:0000256" key="2">
    <source>
        <dbReference type="ARBA" id="ARBA00009995"/>
    </source>
</evidence>
<reference evidence="7 8" key="1">
    <citation type="journal article" date="2009" name="Nat. Genet.">
        <title>The genome of the cucumber, Cucumis sativus L.</title>
        <authorList>
            <person name="Huang S."/>
            <person name="Li R."/>
            <person name="Zhang Z."/>
            <person name="Li L."/>
            <person name="Gu X."/>
            <person name="Fan W."/>
            <person name="Lucas W.J."/>
            <person name="Wang X."/>
            <person name="Xie B."/>
            <person name="Ni P."/>
            <person name="Ren Y."/>
            <person name="Zhu H."/>
            <person name="Li J."/>
            <person name="Lin K."/>
            <person name="Jin W."/>
            <person name="Fei Z."/>
            <person name="Li G."/>
            <person name="Staub J."/>
            <person name="Kilian A."/>
            <person name="van der Vossen E.A."/>
            <person name="Wu Y."/>
            <person name="Guo J."/>
            <person name="He J."/>
            <person name="Jia Z."/>
            <person name="Ren Y."/>
            <person name="Tian G."/>
            <person name="Lu Y."/>
            <person name="Ruan J."/>
            <person name="Qian W."/>
            <person name="Wang M."/>
            <person name="Huang Q."/>
            <person name="Li B."/>
            <person name="Xuan Z."/>
            <person name="Cao J."/>
            <person name="Asan"/>
            <person name="Wu Z."/>
            <person name="Zhang J."/>
            <person name="Cai Q."/>
            <person name="Bai Y."/>
            <person name="Zhao B."/>
            <person name="Han Y."/>
            <person name="Li Y."/>
            <person name="Li X."/>
            <person name="Wang S."/>
            <person name="Shi Q."/>
            <person name="Liu S."/>
            <person name="Cho W.K."/>
            <person name="Kim J.Y."/>
            <person name="Xu Y."/>
            <person name="Heller-Uszynska K."/>
            <person name="Miao H."/>
            <person name="Cheng Z."/>
            <person name="Zhang S."/>
            <person name="Wu J."/>
            <person name="Yang Y."/>
            <person name="Kang H."/>
            <person name="Li M."/>
            <person name="Liang H."/>
            <person name="Ren X."/>
            <person name="Shi Z."/>
            <person name="Wen M."/>
            <person name="Jian M."/>
            <person name="Yang H."/>
            <person name="Zhang G."/>
            <person name="Yang Z."/>
            <person name="Chen R."/>
            <person name="Liu S."/>
            <person name="Li J."/>
            <person name="Ma L."/>
            <person name="Liu H."/>
            <person name="Zhou Y."/>
            <person name="Zhao J."/>
            <person name="Fang X."/>
            <person name="Li G."/>
            <person name="Fang L."/>
            <person name="Li Y."/>
            <person name="Liu D."/>
            <person name="Zheng H."/>
            <person name="Zhang Y."/>
            <person name="Qin N."/>
            <person name="Li Z."/>
            <person name="Yang G."/>
            <person name="Yang S."/>
            <person name="Bolund L."/>
            <person name="Kristiansen K."/>
            <person name="Zheng H."/>
            <person name="Li S."/>
            <person name="Zhang X."/>
            <person name="Yang H."/>
            <person name="Wang J."/>
            <person name="Sun R."/>
            <person name="Zhang B."/>
            <person name="Jiang S."/>
            <person name="Wang J."/>
            <person name="Du Y."/>
            <person name="Li S."/>
        </authorList>
    </citation>
    <scope>NUCLEOTIDE SEQUENCE [LARGE SCALE GENOMIC DNA]</scope>
    <source>
        <strain evidence="8">cv. 9930</strain>
    </source>
</reference>
<protein>
    <recommendedName>
        <fullName evidence="6">Glycosyltransferase</fullName>
        <ecNumber evidence="6">2.4.1.-</ecNumber>
    </recommendedName>
</protein>
<dbReference type="GO" id="GO:0080043">
    <property type="term" value="F:quercetin 3-O-glucosyltransferase activity"/>
    <property type="evidence" value="ECO:0000318"/>
    <property type="project" value="GO_Central"/>
</dbReference>
<evidence type="ECO:0000256" key="5">
    <source>
        <dbReference type="RuleBase" id="RU003718"/>
    </source>
</evidence>
<comment type="similarity">
    <text evidence="2 5">Belongs to the UDP-glycosyltransferase family.</text>
</comment>
<dbReference type="Proteomes" id="UP000029981">
    <property type="component" value="Chromosome 6"/>
</dbReference>
<comment type="catalytic activity">
    <reaction evidence="4">
        <text>mogrol + UDP-alpha-D-glucose = mogroside IE + UDP + H(+)</text>
        <dbReference type="Rhea" id="RHEA:52044"/>
        <dbReference type="ChEBI" id="CHEBI:15378"/>
        <dbReference type="ChEBI" id="CHEBI:58223"/>
        <dbReference type="ChEBI" id="CHEBI:58885"/>
        <dbReference type="ChEBI" id="CHEBI:138974"/>
        <dbReference type="ChEBI" id="CHEBI:138975"/>
        <dbReference type="EC" id="2.4.1.350"/>
    </reaction>
    <physiologicalReaction direction="left-to-right" evidence="4">
        <dbReference type="Rhea" id="RHEA:52045"/>
    </physiologicalReaction>
</comment>
<organism evidence="7 8">
    <name type="scientific">Cucumis sativus</name>
    <name type="common">Cucumber</name>
    <dbReference type="NCBI Taxonomy" id="3659"/>
    <lineage>
        <taxon>Eukaryota</taxon>
        <taxon>Viridiplantae</taxon>
        <taxon>Streptophyta</taxon>
        <taxon>Embryophyta</taxon>
        <taxon>Tracheophyta</taxon>
        <taxon>Spermatophyta</taxon>
        <taxon>Magnoliopsida</taxon>
        <taxon>eudicotyledons</taxon>
        <taxon>Gunneridae</taxon>
        <taxon>Pentapetalae</taxon>
        <taxon>rosids</taxon>
        <taxon>fabids</taxon>
        <taxon>Cucurbitales</taxon>
        <taxon>Cucurbitaceae</taxon>
        <taxon>Benincaseae</taxon>
        <taxon>Cucumis</taxon>
    </lineage>
</organism>
<dbReference type="GO" id="GO:0080044">
    <property type="term" value="F:quercetin 7-O-glucosyltransferase activity"/>
    <property type="evidence" value="ECO:0000318"/>
    <property type="project" value="GO_Central"/>
</dbReference>
<dbReference type="STRING" id="3659.A0A0A0KGW2"/>
<dbReference type="SUPFAM" id="SSF53756">
    <property type="entry name" value="UDP-Glycosyltransferase/glycogen phosphorylase"/>
    <property type="match status" value="1"/>
</dbReference>
<sequence length="462" mass="52611">MEEEEIMEIGSDPHIIAFPFPSQGHINPQLQFAKRLISHGIKLTLLTTLHVSQHLKLQGDYSNSFKIEVISDGSENRQETDTMKQTLDRFQHKMTTNLQNYLHKAMDSSNPPRFILYDSTMPWVLDVAKEFGIAKAPVYTQSCALNSINYHVLHGQLKLPPESSIISLPSMPPLSANDLPAYDYDPASADTIIEFLTSQYSNIEDADLLFCNTFDKLEGEIIKWMESWGRPVKAIGPTIPSAYLDKRIENDKYYGLSLFDPNQDDHLIKWLQTKPPSSVLYVSYGSIVEISEEQLKNLAFGIKQSDKFFLWVVRETEARKLPPNFIESVGEKGIVVSWCSQLDVLAHPAIGCFFTHCGWNSTLEALCLGVPVVAFPQWADQVTNAKFMEDVWKVGKRVKVDEKRMASEEEIRNCICEVMEEERGSEFKKNSLEWKQWAKEAMEEGGSSYNNIMEFVSMIKQS</sequence>
<dbReference type="GO" id="GO:0005737">
    <property type="term" value="C:cytoplasm"/>
    <property type="evidence" value="ECO:0000318"/>
    <property type="project" value="GO_Central"/>
</dbReference>
<evidence type="ECO:0000256" key="1">
    <source>
        <dbReference type="ARBA" id="ARBA00004721"/>
    </source>
</evidence>
<comment type="pathway">
    <text evidence="1">Secondary metabolite biosynthesis; terpenoid biosynthesis.</text>
</comment>
<keyword evidence="8" id="KW-1185">Reference proteome</keyword>
<evidence type="ECO:0000256" key="6">
    <source>
        <dbReference type="RuleBase" id="RU362057"/>
    </source>
</evidence>